<keyword evidence="2" id="KW-1185">Reference proteome</keyword>
<dbReference type="RefSeq" id="WP_182839191.1">
    <property type="nucleotide sequence ID" value="NZ_BAAABQ010000022.1"/>
</dbReference>
<sequence>MASIDVGGGYSIDFDDADKFIKALQDQKDALGDTMTGTASRLNIASPGHDDYSNAFGSMGKQLVDAHREWNQAKQDELQSLIDKVTAAVKKYKETEHDNTMRS</sequence>
<name>A0ABR6BQZ5_9PSEU</name>
<evidence type="ECO:0000313" key="1">
    <source>
        <dbReference type="EMBL" id="MBA8928989.1"/>
    </source>
</evidence>
<dbReference type="Proteomes" id="UP000517916">
    <property type="component" value="Unassembled WGS sequence"/>
</dbReference>
<dbReference type="EMBL" id="JACJID010000005">
    <property type="protein sequence ID" value="MBA8928989.1"/>
    <property type="molecule type" value="Genomic_DNA"/>
</dbReference>
<organism evidence="1 2">
    <name type="scientific">Kutzneria viridogrisea</name>
    <dbReference type="NCBI Taxonomy" id="47990"/>
    <lineage>
        <taxon>Bacteria</taxon>
        <taxon>Bacillati</taxon>
        <taxon>Actinomycetota</taxon>
        <taxon>Actinomycetes</taxon>
        <taxon>Pseudonocardiales</taxon>
        <taxon>Pseudonocardiaceae</taxon>
        <taxon>Kutzneria</taxon>
    </lineage>
</organism>
<comment type="caution">
    <text evidence="1">The sequence shown here is derived from an EMBL/GenBank/DDBJ whole genome shotgun (WGS) entry which is preliminary data.</text>
</comment>
<reference evidence="1 2" key="1">
    <citation type="submission" date="2020-08" db="EMBL/GenBank/DDBJ databases">
        <title>Genomic Encyclopedia of Archaeal and Bacterial Type Strains, Phase II (KMG-II): from individual species to whole genera.</title>
        <authorList>
            <person name="Goeker M."/>
        </authorList>
    </citation>
    <scope>NUCLEOTIDE SEQUENCE [LARGE SCALE GENOMIC DNA]</scope>
    <source>
        <strain evidence="1 2">DSM 43850</strain>
    </source>
</reference>
<protein>
    <submittedName>
        <fullName evidence="1">3-polyprenyl-4-hydroxybenzoate decarboxylase</fullName>
    </submittedName>
</protein>
<accession>A0ABR6BQZ5</accession>
<evidence type="ECO:0000313" key="2">
    <source>
        <dbReference type="Proteomes" id="UP000517916"/>
    </source>
</evidence>
<proteinExistence type="predicted"/>
<gene>
    <name evidence="1" type="ORF">BC739_006207</name>
</gene>